<dbReference type="AlphaFoldDB" id="A0A4R1F2D2"/>
<keyword evidence="4" id="KW-1185">Reference proteome</keyword>
<dbReference type="Proteomes" id="UP000294887">
    <property type="component" value="Unassembled WGS sequence"/>
</dbReference>
<dbReference type="RefSeq" id="WP_131905847.1">
    <property type="nucleotide sequence ID" value="NZ_BAAAFU010000004.1"/>
</dbReference>
<evidence type="ECO:0000313" key="3">
    <source>
        <dbReference type="EMBL" id="TCJ87580.1"/>
    </source>
</evidence>
<dbReference type="Gene3D" id="3.10.129.10">
    <property type="entry name" value="Hotdog Thioesterase"/>
    <property type="match status" value="1"/>
</dbReference>
<proteinExistence type="inferred from homology"/>
<evidence type="ECO:0000313" key="4">
    <source>
        <dbReference type="Proteomes" id="UP000294887"/>
    </source>
</evidence>
<dbReference type="PANTHER" id="PTHR31793:SF27">
    <property type="entry name" value="NOVEL THIOESTERASE SUPERFAMILY DOMAIN AND SAPOSIN A-TYPE DOMAIN CONTAINING PROTEIN (0610012H03RIK)"/>
    <property type="match status" value="1"/>
</dbReference>
<keyword evidence="2" id="KW-0378">Hydrolase</keyword>
<comment type="caution">
    <text evidence="3">The sequence shown here is derived from an EMBL/GenBank/DDBJ whole genome shotgun (WGS) entry which is preliminary data.</text>
</comment>
<sequence>MGEETKHLEDYRQMERSDFNYFFEMPTRWGDLDAFGHVNNTLYARYYESARLGYFESLMDMRFDPELSSGVIHADMKIAYIKQLHYPSDIDVGCRISRMGNSSLDLDAAIFLKGSDTLISTSRAILVWFDYKANVNKPIPEENRKMIIDFERITPA</sequence>
<evidence type="ECO:0000256" key="1">
    <source>
        <dbReference type="ARBA" id="ARBA00005953"/>
    </source>
</evidence>
<dbReference type="InterPro" id="IPR050563">
    <property type="entry name" value="4-hydroxybenzoyl-CoA_TE"/>
</dbReference>
<accession>A0A4R1F2D2</accession>
<dbReference type="OrthoDB" id="9799036at2"/>
<gene>
    <name evidence="3" type="ORF">EV695_2092</name>
</gene>
<evidence type="ECO:0000256" key="2">
    <source>
        <dbReference type="ARBA" id="ARBA00022801"/>
    </source>
</evidence>
<protein>
    <submittedName>
        <fullName evidence="3">(3S)-malyl-CoA thioesterase</fullName>
    </submittedName>
</protein>
<dbReference type="InterPro" id="IPR029069">
    <property type="entry name" value="HotDog_dom_sf"/>
</dbReference>
<organism evidence="3 4">
    <name type="scientific">Cocleimonas flava</name>
    <dbReference type="NCBI Taxonomy" id="634765"/>
    <lineage>
        <taxon>Bacteria</taxon>
        <taxon>Pseudomonadati</taxon>
        <taxon>Pseudomonadota</taxon>
        <taxon>Gammaproteobacteria</taxon>
        <taxon>Thiotrichales</taxon>
        <taxon>Thiotrichaceae</taxon>
        <taxon>Cocleimonas</taxon>
    </lineage>
</organism>
<reference evidence="3 4" key="1">
    <citation type="submission" date="2019-03" db="EMBL/GenBank/DDBJ databases">
        <title>Genomic Encyclopedia of Type Strains, Phase IV (KMG-IV): sequencing the most valuable type-strain genomes for metagenomic binning, comparative biology and taxonomic classification.</title>
        <authorList>
            <person name="Goeker M."/>
        </authorList>
    </citation>
    <scope>NUCLEOTIDE SEQUENCE [LARGE SCALE GENOMIC DNA]</scope>
    <source>
        <strain evidence="3 4">DSM 24830</strain>
    </source>
</reference>
<dbReference type="CDD" id="cd00586">
    <property type="entry name" value="4HBT"/>
    <property type="match status" value="1"/>
</dbReference>
<name>A0A4R1F2D2_9GAMM</name>
<dbReference type="GO" id="GO:0047617">
    <property type="term" value="F:fatty acyl-CoA hydrolase activity"/>
    <property type="evidence" value="ECO:0007669"/>
    <property type="project" value="TreeGrafter"/>
</dbReference>
<dbReference type="EMBL" id="SMFQ01000003">
    <property type="protein sequence ID" value="TCJ87580.1"/>
    <property type="molecule type" value="Genomic_DNA"/>
</dbReference>
<dbReference type="PANTHER" id="PTHR31793">
    <property type="entry name" value="4-HYDROXYBENZOYL-COA THIOESTERASE FAMILY MEMBER"/>
    <property type="match status" value="1"/>
</dbReference>
<comment type="similarity">
    <text evidence="1">Belongs to the 4-hydroxybenzoyl-CoA thioesterase family.</text>
</comment>
<dbReference type="Pfam" id="PF13279">
    <property type="entry name" value="4HBT_2"/>
    <property type="match status" value="1"/>
</dbReference>
<dbReference type="SUPFAM" id="SSF54637">
    <property type="entry name" value="Thioesterase/thiol ester dehydrase-isomerase"/>
    <property type="match status" value="1"/>
</dbReference>